<dbReference type="AlphaFoldDB" id="A0A392RP38"/>
<reference evidence="1 2" key="1">
    <citation type="journal article" date="2018" name="Front. Plant Sci.">
        <title>Red Clover (Trifolium pratense) and Zigzag Clover (T. medium) - A Picture of Genomic Similarities and Differences.</title>
        <authorList>
            <person name="Dluhosova J."/>
            <person name="Istvanek J."/>
            <person name="Nedelnik J."/>
            <person name="Repkova J."/>
        </authorList>
    </citation>
    <scope>NUCLEOTIDE SEQUENCE [LARGE SCALE GENOMIC DNA]</scope>
    <source>
        <strain evidence="2">cv. 10/8</strain>
        <tissue evidence="1">Leaf</tissue>
    </source>
</reference>
<dbReference type="EMBL" id="LXQA010250573">
    <property type="protein sequence ID" value="MCI37977.1"/>
    <property type="molecule type" value="Genomic_DNA"/>
</dbReference>
<evidence type="ECO:0000313" key="2">
    <source>
        <dbReference type="Proteomes" id="UP000265520"/>
    </source>
</evidence>
<evidence type="ECO:0000313" key="1">
    <source>
        <dbReference type="EMBL" id="MCI37977.1"/>
    </source>
</evidence>
<name>A0A392RP38_9FABA</name>
<accession>A0A392RP38</accession>
<feature type="non-terminal residue" evidence="1">
    <location>
        <position position="1"/>
    </location>
</feature>
<protein>
    <submittedName>
        <fullName evidence="1">Uncharacterized protein</fullName>
    </submittedName>
</protein>
<sequence>CGRHHPVVPAANFGVSA</sequence>
<organism evidence="1 2">
    <name type="scientific">Trifolium medium</name>
    <dbReference type="NCBI Taxonomy" id="97028"/>
    <lineage>
        <taxon>Eukaryota</taxon>
        <taxon>Viridiplantae</taxon>
        <taxon>Streptophyta</taxon>
        <taxon>Embryophyta</taxon>
        <taxon>Tracheophyta</taxon>
        <taxon>Spermatophyta</taxon>
        <taxon>Magnoliopsida</taxon>
        <taxon>eudicotyledons</taxon>
        <taxon>Gunneridae</taxon>
        <taxon>Pentapetalae</taxon>
        <taxon>rosids</taxon>
        <taxon>fabids</taxon>
        <taxon>Fabales</taxon>
        <taxon>Fabaceae</taxon>
        <taxon>Papilionoideae</taxon>
        <taxon>50 kb inversion clade</taxon>
        <taxon>NPAAA clade</taxon>
        <taxon>Hologalegina</taxon>
        <taxon>IRL clade</taxon>
        <taxon>Trifolieae</taxon>
        <taxon>Trifolium</taxon>
    </lineage>
</organism>
<comment type="caution">
    <text evidence="1">The sequence shown here is derived from an EMBL/GenBank/DDBJ whole genome shotgun (WGS) entry which is preliminary data.</text>
</comment>
<proteinExistence type="predicted"/>
<dbReference type="Proteomes" id="UP000265520">
    <property type="component" value="Unassembled WGS sequence"/>
</dbReference>
<keyword evidence="2" id="KW-1185">Reference proteome</keyword>